<dbReference type="InterPro" id="IPR036034">
    <property type="entry name" value="PDZ_sf"/>
</dbReference>
<evidence type="ECO:0000313" key="9">
    <source>
        <dbReference type="Proteomes" id="UP000192731"/>
    </source>
</evidence>
<dbReference type="NCBIfam" id="TIGR00225">
    <property type="entry name" value="prc"/>
    <property type="match status" value="1"/>
</dbReference>
<dbReference type="Proteomes" id="UP000192731">
    <property type="component" value="Unassembled WGS sequence"/>
</dbReference>
<dbReference type="PANTHER" id="PTHR32060:SF30">
    <property type="entry name" value="CARBOXY-TERMINAL PROCESSING PROTEASE CTPA"/>
    <property type="match status" value="1"/>
</dbReference>
<dbReference type="CDD" id="cd06782">
    <property type="entry name" value="cpPDZ_CPP-like"/>
    <property type="match status" value="1"/>
</dbReference>
<dbReference type="SUPFAM" id="SSF50156">
    <property type="entry name" value="PDZ domain-like"/>
    <property type="match status" value="1"/>
</dbReference>
<evidence type="ECO:0000259" key="7">
    <source>
        <dbReference type="PROSITE" id="PS50106"/>
    </source>
</evidence>
<keyword evidence="2 5" id="KW-0645">Protease</keyword>
<organism evidence="8 9">
    <name type="scientific">Desulfonispora thiosulfatigenes DSM 11270</name>
    <dbReference type="NCBI Taxonomy" id="656914"/>
    <lineage>
        <taxon>Bacteria</taxon>
        <taxon>Bacillati</taxon>
        <taxon>Bacillota</taxon>
        <taxon>Clostridia</taxon>
        <taxon>Eubacteriales</taxon>
        <taxon>Peptococcaceae</taxon>
        <taxon>Desulfonispora</taxon>
    </lineage>
</organism>
<sequence length="388" mass="42192">MLHLQTTKKILKVVLTIFTIISFIVTSVVGYIFITNYNQVGQLLHVATLVKSSYLHPITTEQLVEGATKGLVDSLGDEYSVFLDEKEFQKLQSYIEPTFGGIGVYVGTKEKDITVIAPVEGTPGHKAGIKSGDIITKIDGKSTTGMTLDDAVEVMRGEPGTKVKLSIKREGTDKILDFSIIREIVDVPTVKAEILKENKDIAYLAITLFGNNTDEEFTAEMEKINKEGYKGLIIDLRNNPGGNLETVVSILKEVLPESPIVHIVDKNGKSVTYSSKGPGIKVPLVVLVNEGSASASEIFAGAVKDTKLGTLVGEKTYGKGVVQNVFFLKDGAGLKLTTAKYLTPNKNDIHKLGIKPDEEVKLPLITGSEEFIEDTQLKKAIELLQGKL</sequence>
<evidence type="ECO:0000256" key="6">
    <source>
        <dbReference type="SAM" id="Phobius"/>
    </source>
</evidence>
<keyword evidence="6" id="KW-0472">Membrane</keyword>
<keyword evidence="4 5" id="KW-0720">Serine protease</keyword>
<comment type="similarity">
    <text evidence="1 5">Belongs to the peptidase S41A family.</text>
</comment>
<dbReference type="Gene3D" id="3.30.750.44">
    <property type="match status" value="1"/>
</dbReference>
<dbReference type="Pfam" id="PF03572">
    <property type="entry name" value="Peptidase_S41"/>
    <property type="match status" value="1"/>
</dbReference>
<evidence type="ECO:0000313" key="8">
    <source>
        <dbReference type="EMBL" id="SMB85571.1"/>
    </source>
</evidence>
<evidence type="ECO:0000256" key="5">
    <source>
        <dbReference type="RuleBase" id="RU004404"/>
    </source>
</evidence>
<dbReference type="AlphaFoldDB" id="A0A1W1UXT8"/>
<dbReference type="GO" id="GO:0006508">
    <property type="term" value="P:proteolysis"/>
    <property type="evidence" value="ECO:0007669"/>
    <property type="project" value="UniProtKB-KW"/>
</dbReference>
<dbReference type="EMBL" id="FWWT01000012">
    <property type="protein sequence ID" value="SMB85571.1"/>
    <property type="molecule type" value="Genomic_DNA"/>
</dbReference>
<dbReference type="GO" id="GO:0007165">
    <property type="term" value="P:signal transduction"/>
    <property type="evidence" value="ECO:0007669"/>
    <property type="project" value="TreeGrafter"/>
</dbReference>
<protein>
    <submittedName>
        <fullName evidence="8">Carboxyl-terminal processing protease</fullName>
    </submittedName>
</protein>
<dbReference type="CDD" id="cd07560">
    <property type="entry name" value="Peptidase_S41_CPP"/>
    <property type="match status" value="1"/>
</dbReference>
<dbReference type="GO" id="GO:0008236">
    <property type="term" value="F:serine-type peptidase activity"/>
    <property type="evidence" value="ECO:0007669"/>
    <property type="project" value="UniProtKB-KW"/>
</dbReference>
<dbReference type="InterPro" id="IPR005151">
    <property type="entry name" value="Tail-specific_protease"/>
</dbReference>
<dbReference type="SUPFAM" id="SSF52096">
    <property type="entry name" value="ClpP/crotonase"/>
    <property type="match status" value="1"/>
</dbReference>
<dbReference type="InterPro" id="IPR055210">
    <property type="entry name" value="CtpA/B_N"/>
</dbReference>
<dbReference type="PANTHER" id="PTHR32060">
    <property type="entry name" value="TAIL-SPECIFIC PROTEASE"/>
    <property type="match status" value="1"/>
</dbReference>
<dbReference type="GO" id="GO:0030288">
    <property type="term" value="C:outer membrane-bounded periplasmic space"/>
    <property type="evidence" value="ECO:0007669"/>
    <property type="project" value="TreeGrafter"/>
</dbReference>
<dbReference type="FunFam" id="2.30.42.10:FF:000063">
    <property type="entry name" value="Peptidase, S41 family"/>
    <property type="match status" value="1"/>
</dbReference>
<dbReference type="InterPro" id="IPR041489">
    <property type="entry name" value="PDZ_6"/>
</dbReference>
<evidence type="ECO:0000256" key="1">
    <source>
        <dbReference type="ARBA" id="ARBA00009179"/>
    </source>
</evidence>
<dbReference type="InterPro" id="IPR001478">
    <property type="entry name" value="PDZ"/>
</dbReference>
<dbReference type="Pfam" id="PF22694">
    <property type="entry name" value="CtpB_N-like"/>
    <property type="match status" value="1"/>
</dbReference>
<dbReference type="Gene3D" id="3.90.226.10">
    <property type="entry name" value="2-enoyl-CoA Hydratase, Chain A, domain 1"/>
    <property type="match status" value="1"/>
</dbReference>
<dbReference type="GO" id="GO:0004175">
    <property type="term" value="F:endopeptidase activity"/>
    <property type="evidence" value="ECO:0007669"/>
    <property type="project" value="TreeGrafter"/>
</dbReference>
<keyword evidence="3 5" id="KW-0378">Hydrolase</keyword>
<evidence type="ECO:0000256" key="4">
    <source>
        <dbReference type="ARBA" id="ARBA00022825"/>
    </source>
</evidence>
<proteinExistence type="inferred from homology"/>
<dbReference type="SMART" id="SM00245">
    <property type="entry name" value="TSPc"/>
    <property type="match status" value="1"/>
</dbReference>
<gene>
    <name evidence="8" type="ORF">SAMN00017405_1652</name>
</gene>
<evidence type="ECO:0000256" key="2">
    <source>
        <dbReference type="ARBA" id="ARBA00022670"/>
    </source>
</evidence>
<dbReference type="PROSITE" id="PS50106">
    <property type="entry name" value="PDZ"/>
    <property type="match status" value="1"/>
</dbReference>
<feature type="transmembrane region" description="Helical" evidence="6">
    <location>
        <begin position="12"/>
        <end position="34"/>
    </location>
</feature>
<dbReference type="STRING" id="656914.SAMN00017405_1652"/>
<feature type="domain" description="PDZ" evidence="7">
    <location>
        <begin position="100"/>
        <end position="156"/>
    </location>
</feature>
<reference evidence="8 9" key="1">
    <citation type="submission" date="2017-04" db="EMBL/GenBank/DDBJ databases">
        <authorList>
            <person name="Afonso C.L."/>
            <person name="Miller P.J."/>
            <person name="Scott M.A."/>
            <person name="Spackman E."/>
            <person name="Goraichik I."/>
            <person name="Dimitrov K.M."/>
            <person name="Suarez D.L."/>
            <person name="Swayne D.E."/>
        </authorList>
    </citation>
    <scope>NUCLEOTIDE SEQUENCE [LARGE SCALE GENOMIC DNA]</scope>
    <source>
        <strain evidence="8 9">DSM 11270</strain>
    </source>
</reference>
<dbReference type="InterPro" id="IPR029045">
    <property type="entry name" value="ClpP/crotonase-like_dom_sf"/>
</dbReference>
<keyword evidence="6" id="KW-0812">Transmembrane</keyword>
<evidence type="ECO:0000256" key="3">
    <source>
        <dbReference type="ARBA" id="ARBA00022801"/>
    </source>
</evidence>
<dbReference type="Pfam" id="PF17820">
    <property type="entry name" value="PDZ_6"/>
    <property type="match status" value="1"/>
</dbReference>
<keyword evidence="6" id="KW-1133">Transmembrane helix</keyword>
<dbReference type="SMART" id="SM00228">
    <property type="entry name" value="PDZ"/>
    <property type="match status" value="1"/>
</dbReference>
<name>A0A1W1UXT8_DESTI</name>
<keyword evidence="9" id="KW-1185">Reference proteome</keyword>
<accession>A0A1W1UXT8</accession>
<dbReference type="InterPro" id="IPR004447">
    <property type="entry name" value="Peptidase_S41A"/>
</dbReference>
<dbReference type="Gene3D" id="2.30.42.10">
    <property type="match status" value="1"/>
</dbReference>